<dbReference type="PROSITE" id="PS50303">
    <property type="entry name" value="PUM_HD"/>
    <property type="match status" value="1"/>
</dbReference>
<name>A0A9P1FQG5_9DINO</name>
<keyword evidence="1" id="KW-0677">Repeat</keyword>
<evidence type="ECO:0000256" key="1">
    <source>
        <dbReference type="ARBA" id="ARBA00022737"/>
    </source>
</evidence>
<dbReference type="Gene3D" id="1.25.10.10">
    <property type="entry name" value="Leucine-rich Repeat Variant"/>
    <property type="match status" value="1"/>
</dbReference>
<feature type="repeat" description="Pumilio" evidence="4">
    <location>
        <begin position="427"/>
        <end position="462"/>
    </location>
</feature>
<reference evidence="6" key="1">
    <citation type="submission" date="2022-10" db="EMBL/GenBank/DDBJ databases">
        <authorList>
            <person name="Chen Y."/>
            <person name="Dougan E. K."/>
            <person name="Chan C."/>
            <person name="Rhodes N."/>
            <person name="Thang M."/>
        </authorList>
    </citation>
    <scope>NUCLEOTIDE SEQUENCE</scope>
</reference>
<evidence type="ECO:0000256" key="4">
    <source>
        <dbReference type="PROSITE-ProRule" id="PRU00317"/>
    </source>
</evidence>
<sequence>MRIQIKRSLARMSKTYNPYSSSFRVHHGQEAAAQPPKPFRLPDKFWEPTPLQVQLANERITFRDLDIIQHFLADNGYILPRRTTMLSRRKQQELVKAVITAQHMALLPFRTKPRDYQVMPLMDPLQWMADRLFDRVREDKDRRSRAMLQVMMERYPELNYRNFLKHEVMLKGSETRTDIHLSDCHWKGKGQILTMGGPEMSERWEPCQELRPELSKSTRRKEKLPTIREDECEDLELEACKVQEKLSQTFGDLSGEPSQALAKDIVTFLQGAKQMERTQALQFLAPKLSQLAQSDSGAQIARCAIDVATSRDRAIVLSAFKGSVRELCKSESGHEILVLLIDCIPVFSLNFMLCEIIGHCEDLALHRYGSNVIESILLHFHPMQLPEFSMKLLEASRRLARSPWGSRVLQTLSEYSGTSCRELLIRQLTPEAAQLAMHRTASQVIRKLLELGDETGQQLLAAAVLEAVRSNSVQVVNIACSRCGSVVLQQISSLRCNEVQELQSRLIEASPVLEKSRYGRRLVR</sequence>
<dbReference type="Gene3D" id="4.10.640.10">
    <property type="entry name" value="Ribosomal protein S18"/>
    <property type="match status" value="1"/>
</dbReference>
<comment type="caution">
    <text evidence="6">The sequence shown here is derived from an EMBL/GenBank/DDBJ whole genome shotgun (WGS) entry which is preliminary data.</text>
</comment>
<dbReference type="EMBL" id="CAMXCT030000767">
    <property type="protein sequence ID" value="CAL4770312.1"/>
    <property type="molecule type" value="Genomic_DNA"/>
</dbReference>
<keyword evidence="9" id="KW-1185">Reference proteome</keyword>
<dbReference type="OrthoDB" id="21463at2759"/>
<dbReference type="GO" id="GO:0005737">
    <property type="term" value="C:cytoplasm"/>
    <property type="evidence" value="ECO:0007669"/>
    <property type="project" value="TreeGrafter"/>
</dbReference>
<evidence type="ECO:0000313" key="6">
    <source>
        <dbReference type="EMBL" id="CAI3983000.1"/>
    </source>
</evidence>
<keyword evidence="2" id="KW-0689">Ribosomal protein</keyword>
<dbReference type="InterPro" id="IPR001313">
    <property type="entry name" value="Pumilio_RNA-bd_rpt"/>
</dbReference>
<dbReference type="PROSITE" id="PS50302">
    <property type="entry name" value="PUM"/>
    <property type="match status" value="2"/>
</dbReference>
<feature type="repeat" description="Pumilio" evidence="4">
    <location>
        <begin position="355"/>
        <end position="394"/>
    </location>
</feature>
<dbReference type="EMBL" id="CAMXCT020000767">
    <property type="protein sequence ID" value="CAL1136375.1"/>
    <property type="molecule type" value="Genomic_DNA"/>
</dbReference>
<feature type="domain" description="PUM-HD" evidence="5">
    <location>
        <begin position="160"/>
        <end position="524"/>
    </location>
</feature>
<dbReference type="Proteomes" id="UP001152797">
    <property type="component" value="Unassembled WGS sequence"/>
</dbReference>
<dbReference type="PANTHER" id="PTHR12537:SF126">
    <property type="entry name" value="PUM-HD DOMAIN-CONTAINING PROTEIN"/>
    <property type="match status" value="1"/>
</dbReference>
<dbReference type="InterPro" id="IPR036870">
    <property type="entry name" value="Ribosomal_bS18_sf"/>
</dbReference>
<evidence type="ECO:0000313" key="8">
    <source>
        <dbReference type="EMBL" id="CAL4770312.1"/>
    </source>
</evidence>
<proteinExistence type="predicted"/>
<dbReference type="InterPro" id="IPR011989">
    <property type="entry name" value="ARM-like"/>
</dbReference>
<dbReference type="SUPFAM" id="SSF46911">
    <property type="entry name" value="Ribosomal protein S18"/>
    <property type="match status" value="1"/>
</dbReference>
<protein>
    <submittedName>
        <fullName evidence="8">Pumilio homolog 6, chloroplastic (APUM-6) (AtPUM6)</fullName>
    </submittedName>
</protein>
<dbReference type="AlphaFoldDB" id="A0A9P1FQG5"/>
<dbReference type="GO" id="GO:0005840">
    <property type="term" value="C:ribosome"/>
    <property type="evidence" value="ECO:0007669"/>
    <property type="project" value="UniProtKB-KW"/>
</dbReference>
<dbReference type="InterPro" id="IPR001648">
    <property type="entry name" value="Ribosomal_bS18"/>
</dbReference>
<accession>A0A9P1FQG5</accession>
<evidence type="ECO:0000313" key="9">
    <source>
        <dbReference type="Proteomes" id="UP001152797"/>
    </source>
</evidence>
<evidence type="ECO:0000256" key="3">
    <source>
        <dbReference type="ARBA" id="ARBA00023274"/>
    </source>
</evidence>
<gene>
    <name evidence="6" type="ORF">C1SCF055_LOCUS10652</name>
</gene>
<dbReference type="GO" id="GO:0010608">
    <property type="term" value="P:post-transcriptional regulation of gene expression"/>
    <property type="evidence" value="ECO:0007669"/>
    <property type="project" value="TreeGrafter"/>
</dbReference>
<dbReference type="Pfam" id="PF00806">
    <property type="entry name" value="PUF"/>
    <property type="match status" value="3"/>
</dbReference>
<dbReference type="NCBIfam" id="TIGR00165">
    <property type="entry name" value="S18"/>
    <property type="match status" value="1"/>
</dbReference>
<dbReference type="GO" id="GO:1990904">
    <property type="term" value="C:ribonucleoprotein complex"/>
    <property type="evidence" value="ECO:0007669"/>
    <property type="project" value="UniProtKB-KW"/>
</dbReference>
<dbReference type="GO" id="GO:0003729">
    <property type="term" value="F:mRNA binding"/>
    <property type="evidence" value="ECO:0007669"/>
    <property type="project" value="TreeGrafter"/>
</dbReference>
<dbReference type="EMBL" id="CAMXCT010000767">
    <property type="protein sequence ID" value="CAI3983000.1"/>
    <property type="molecule type" value="Genomic_DNA"/>
</dbReference>
<dbReference type="GO" id="GO:0006412">
    <property type="term" value="P:translation"/>
    <property type="evidence" value="ECO:0007669"/>
    <property type="project" value="InterPro"/>
</dbReference>
<evidence type="ECO:0000313" key="7">
    <source>
        <dbReference type="EMBL" id="CAL1136375.1"/>
    </source>
</evidence>
<dbReference type="PANTHER" id="PTHR12537">
    <property type="entry name" value="RNA BINDING PROTEIN PUMILIO-RELATED"/>
    <property type="match status" value="1"/>
</dbReference>
<organism evidence="6">
    <name type="scientific">Cladocopium goreaui</name>
    <dbReference type="NCBI Taxonomy" id="2562237"/>
    <lineage>
        <taxon>Eukaryota</taxon>
        <taxon>Sar</taxon>
        <taxon>Alveolata</taxon>
        <taxon>Dinophyceae</taxon>
        <taxon>Suessiales</taxon>
        <taxon>Symbiodiniaceae</taxon>
        <taxon>Cladocopium</taxon>
    </lineage>
</organism>
<dbReference type="InterPro" id="IPR016024">
    <property type="entry name" value="ARM-type_fold"/>
</dbReference>
<dbReference type="GO" id="GO:0003735">
    <property type="term" value="F:structural constituent of ribosome"/>
    <property type="evidence" value="ECO:0007669"/>
    <property type="project" value="InterPro"/>
</dbReference>
<dbReference type="SUPFAM" id="SSF48371">
    <property type="entry name" value="ARM repeat"/>
    <property type="match status" value="1"/>
</dbReference>
<dbReference type="SMART" id="SM00025">
    <property type="entry name" value="Pumilio"/>
    <property type="match status" value="4"/>
</dbReference>
<dbReference type="InterPro" id="IPR033133">
    <property type="entry name" value="PUM-HD"/>
</dbReference>
<evidence type="ECO:0000259" key="5">
    <source>
        <dbReference type="PROSITE" id="PS50303"/>
    </source>
</evidence>
<reference evidence="7" key="2">
    <citation type="submission" date="2024-04" db="EMBL/GenBank/DDBJ databases">
        <authorList>
            <person name="Chen Y."/>
            <person name="Shah S."/>
            <person name="Dougan E. K."/>
            <person name="Thang M."/>
            <person name="Chan C."/>
        </authorList>
    </citation>
    <scope>NUCLEOTIDE SEQUENCE [LARGE SCALE GENOMIC DNA]</scope>
</reference>
<dbReference type="Pfam" id="PF01084">
    <property type="entry name" value="Ribosomal_S18"/>
    <property type="match status" value="1"/>
</dbReference>
<keyword evidence="3" id="KW-0687">Ribonucleoprotein</keyword>
<evidence type="ECO:0000256" key="2">
    <source>
        <dbReference type="ARBA" id="ARBA00022980"/>
    </source>
</evidence>